<keyword evidence="6" id="KW-0408">Iron</keyword>
<dbReference type="PANTHER" id="PTHR30538">
    <property type="entry name" value="LYSINE 2,3-AMINOMUTASE-RELATED"/>
    <property type="match status" value="1"/>
</dbReference>
<evidence type="ECO:0000256" key="3">
    <source>
        <dbReference type="ARBA" id="ARBA00022691"/>
    </source>
</evidence>
<evidence type="ECO:0000256" key="4">
    <source>
        <dbReference type="ARBA" id="ARBA00022723"/>
    </source>
</evidence>
<gene>
    <name evidence="8" type="ORF">ABV300_08690</name>
</gene>
<protein>
    <submittedName>
        <fullName evidence="8">Lysine 2,3-aminomutase</fullName>
    </submittedName>
</protein>
<dbReference type="InterPro" id="IPR013785">
    <property type="entry name" value="Aldolase_TIM"/>
</dbReference>
<evidence type="ECO:0000256" key="2">
    <source>
        <dbReference type="ARBA" id="ARBA00022485"/>
    </source>
</evidence>
<keyword evidence="3" id="KW-0949">S-adenosyl-L-methionine</keyword>
<evidence type="ECO:0000313" key="8">
    <source>
        <dbReference type="EMBL" id="XCH33214.1"/>
    </source>
</evidence>
<dbReference type="PANTHER" id="PTHR30538:SF0">
    <property type="entry name" value="L-LYSINE 2,3-AMINOMUTASE AQ_1632-RELATED"/>
    <property type="match status" value="1"/>
</dbReference>
<dbReference type="SUPFAM" id="SSF102114">
    <property type="entry name" value="Radical SAM enzymes"/>
    <property type="match status" value="1"/>
</dbReference>
<proteinExistence type="predicted"/>
<evidence type="ECO:0000256" key="6">
    <source>
        <dbReference type="ARBA" id="ARBA00023004"/>
    </source>
</evidence>
<dbReference type="GO" id="GO:0003824">
    <property type="term" value="F:catalytic activity"/>
    <property type="evidence" value="ECO:0007669"/>
    <property type="project" value="InterPro"/>
</dbReference>
<dbReference type="RefSeq" id="WP_353714458.1">
    <property type="nucleotide sequence ID" value="NZ_CP159307.1"/>
</dbReference>
<keyword evidence="2" id="KW-0004">4Fe-4S</keyword>
<dbReference type="Gene3D" id="3.20.20.70">
    <property type="entry name" value="Aldolase class I"/>
    <property type="match status" value="1"/>
</dbReference>
<comment type="cofactor">
    <cofactor evidence="1">
        <name>pyridoxal 5'-phosphate</name>
        <dbReference type="ChEBI" id="CHEBI:597326"/>
    </cofactor>
</comment>
<dbReference type="InterPro" id="IPR058240">
    <property type="entry name" value="rSAM_sf"/>
</dbReference>
<keyword evidence="4" id="KW-0479">Metal-binding</keyword>
<accession>A0AAU8G8M4</accession>
<reference evidence="8" key="1">
    <citation type="submission" date="2024-06" db="EMBL/GenBank/DDBJ databases">
        <title>A Novel Isolate, Dehalogenimonas sp. Strain 4OHTPN, Dechlorinates Aromatic 4 Hydroxy chlorothalonil by a Novel Reductive Dehalogenase.</title>
        <authorList>
            <person name="Liu G."/>
        </authorList>
    </citation>
    <scope>NUCLEOTIDE SEQUENCE</scope>
    <source>
        <strain evidence="8">4OHTPN</strain>
    </source>
</reference>
<dbReference type="GO" id="GO:0046872">
    <property type="term" value="F:metal ion binding"/>
    <property type="evidence" value="ECO:0007669"/>
    <property type="project" value="UniProtKB-KW"/>
</dbReference>
<evidence type="ECO:0000256" key="5">
    <source>
        <dbReference type="ARBA" id="ARBA00022898"/>
    </source>
</evidence>
<dbReference type="InterPro" id="IPR003739">
    <property type="entry name" value="Lys_aminomutase/Glu_NH3_mut"/>
</dbReference>
<sequence>MKYQSYDINNFRNIPQVAEALSEQQKRDIEIVGSVLPFKTNKYVVEQLIDWSKVPDDPMFILTFPQRGMLSPEHFETVEKLIDAGAAKTEITAVANEIRASLNPHPAGQLDLNTPVWCGRELHGFQHKYRETLVFFPGQGQTCHAYCTFCFRWPQFVGIKDLKISSKEPQTLVDYVAANPQITDVLFTGGDPLVMKSRILAAYIKPLLDAEIPHLRNIRIGSKALSYWPQRFLTDDDSSELLNLFREVKIAGKHLAFMAHFNHPAELKGEAVRAAIDRINDTGAIIRTQSPLLQHINDSPEALAEMWRAQVALGCVPYYLFIARNTGAQQYFSVPLVKAWQIYREAYQQVSGICRTIRGPVMSCLPGKIQVLGAAEVQGRKVMAFRMIQGRNPDWIGRPFFSEYDDSAVWYRDLKPAFGDSRFFFQDELDGMMTAAAECEADNLE</sequence>
<evidence type="ECO:0000256" key="1">
    <source>
        <dbReference type="ARBA" id="ARBA00001933"/>
    </source>
</evidence>
<dbReference type="AlphaFoldDB" id="A0AAU8G8M4"/>
<dbReference type="InterPro" id="IPR007197">
    <property type="entry name" value="rSAM"/>
</dbReference>
<name>A0AAU8G8M4_9CHLR</name>
<keyword evidence="7" id="KW-0411">Iron-sulfur</keyword>
<keyword evidence="5" id="KW-0663">Pyridoxal phosphate</keyword>
<dbReference type="CDD" id="cd01335">
    <property type="entry name" value="Radical_SAM"/>
    <property type="match status" value="1"/>
</dbReference>
<organism evidence="8">
    <name type="scientific">Dehalogenimonas sp. 4OHTPN</name>
    <dbReference type="NCBI Taxonomy" id="3166643"/>
    <lineage>
        <taxon>Bacteria</taxon>
        <taxon>Bacillati</taxon>
        <taxon>Chloroflexota</taxon>
        <taxon>Dehalococcoidia</taxon>
        <taxon>Dehalococcoidales</taxon>
        <taxon>Dehalococcoidaceae</taxon>
        <taxon>Dehalogenimonas</taxon>
    </lineage>
</organism>
<dbReference type="SFLD" id="SFLDS00029">
    <property type="entry name" value="Radical_SAM"/>
    <property type="match status" value="1"/>
</dbReference>
<dbReference type="GO" id="GO:0051539">
    <property type="term" value="F:4 iron, 4 sulfur cluster binding"/>
    <property type="evidence" value="ECO:0007669"/>
    <property type="project" value="UniProtKB-KW"/>
</dbReference>
<dbReference type="SFLD" id="SFLDG01070">
    <property type="entry name" value="PLP-dependent"/>
    <property type="match status" value="1"/>
</dbReference>
<dbReference type="EMBL" id="CP159307">
    <property type="protein sequence ID" value="XCH33214.1"/>
    <property type="molecule type" value="Genomic_DNA"/>
</dbReference>
<evidence type="ECO:0000256" key="7">
    <source>
        <dbReference type="ARBA" id="ARBA00023014"/>
    </source>
</evidence>